<name>A0A0G1FMU4_9BACT</name>
<dbReference type="InterPro" id="IPR023214">
    <property type="entry name" value="HAD_sf"/>
</dbReference>
<sequence>MNKAVFLDKDGTLINNIPFNIDFRFVKFYPDVLYCLRVFQEQDYKLFLVTNQSGIALGRFREKDFFKYRKNFLIHLEKNGIYLTDFVYCPHHPDGAIARYSRQCKCRKPHSGMIDDLIKTYKINRETSWMIGDILDDAEAGIRANLNTIMVDNGTENEWYVNDLRRPEFIVNNFVEATKVIVDVEMQKLTDELDIITTERFNN</sequence>
<dbReference type="EMBL" id="LCFP01000011">
    <property type="protein sequence ID" value="KKS96336.1"/>
    <property type="molecule type" value="Genomic_DNA"/>
</dbReference>
<evidence type="ECO:0000256" key="4">
    <source>
        <dbReference type="ARBA" id="ARBA00022723"/>
    </source>
</evidence>
<dbReference type="AlphaFoldDB" id="A0A0G1FMU4"/>
<evidence type="ECO:0000256" key="6">
    <source>
        <dbReference type="ARBA" id="ARBA00023277"/>
    </source>
</evidence>
<evidence type="ECO:0000256" key="3">
    <source>
        <dbReference type="ARBA" id="ARBA00022490"/>
    </source>
</evidence>
<dbReference type="InterPro" id="IPR036412">
    <property type="entry name" value="HAD-like_sf"/>
</dbReference>
<dbReference type="STRING" id="1618443.UV73_C0011G0008"/>
<dbReference type="NCBIfam" id="TIGR01662">
    <property type="entry name" value="HAD-SF-IIIA"/>
    <property type="match status" value="1"/>
</dbReference>
<keyword evidence="6" id="KW-0119">Carbohydrate metabolism</keyword>
<dbReference type="PATRIC" id="fig|1618443.3.peg.1284"/>
<evidence type="ECO:0000256" key="1">
    <source>
        <dbReference type="ARBA" id="ARBA00004496"/>
    </source>
</evidence>
<dbReference type="InterPro" id="IPR006549">
    <property type="entry name" value="HAD-SF_hydro_IIIA"/>
</dbReference>
<dbReference type="Pfam" id="PF13242">
    <property type="entry name" value="Hydrolase_like"/>
    <property type="match status" value="1"/>
</dbReference>
<dbReference type="NCBIfam" id="TIGR01656">
    <property type="entry name" value="Histidinol-ppas"/>
    <property type="match status" value="1"/>
</dbReference>
<dbReference type="GO" id="GO:0016791">
    <property type="term" value="F:phosphatase activity"/>
    <property type="evidence" value="ECO:0007669"/>
    <property type="project" value="InterPro"/>
</dbReference>
<dbReference type="SUPFAM" id="SSF56784">
    <property type="entry name" value="HAD-like"/>
    <property type="match status" value="1"/>
</dbReference>
<proteinExistence type="inferred from homology"/>
<protein>
    <recommendedName>
        <fullName evidence="7">D,D-heptose 1,7-bisphosphate phosphatase</fullName>
    </recommendedName>
</protein>
<dbReference type="Gene3D" id="3.40.50.1000">
    <property type="entry name" value="HAD superfamily/HAD-like"/>
    <property type="match status" value="1"/>
</dbReference>
<organism evidence="8 9">
    <name type="scientific">Candidatus Gottesmanbacteria bacterium GW2011_GWA2_43_14</name>
    <dbReference type="NCBI Taxonomy" id="1618443"/>
    <lineage>
        <taxon>Bacteria</taxon>
        <taxon>Candidatus Gottesmaniibacteriota</taxon>
    </lineage>
</organism>
<reference evidence="8 9" key="1">
    <citation type="journal article" date="2015" name="Nature">
        <title>rRNA introns, odd ribosomes, and small enigmatic genomes across a large radiation of phyla.</title>
        <authorList>
            <person name="Brown C.T."/>
            <person name="Hug L.A."/>
            <person name="Thomas B.C."/>
            <person name="Sharon I."/>
            <person name="Castelle C.J."/>
            <person name="Singh A."/>
            <person name="Wilkins M.J."/>
            <person name="Williams K.H."/>
            <person name="Banfield J.F."/>
        </authorList>
    </citation>
    <scope>NUCLEOTIDE SEQUENCE [LARGE SCALE GENOMIC DNA]</scope>
</reference>
<keyword evidence="4" id="KW-0479">Metal-binding</keyword>
<evidence type="ECO:0000256" key="2">
    <source>
        <dbReference type="ARBA" id="ARBA00005628"/>
    </source>
</evidence>
<dbReference type="InterPro" id="IPR006543">
    <property type="entry name" value="Histidinol-phos"/>
</dbReference>
<comment type="subcellular location">
    <subcellularLocation>
        <location evidence="1">Cytoplasm</location>
    </subcellularLocation>
</comment>
<comment type="caution">
    <text evidence="8">The sequence shown here is derived from an EMBL/GenBank/DDBJ whole genome shotgun (WGS) entry which is preliminary data.</text>
</comment>
<evidence type="ECO:0000313" key="8">
    <source>
        <dbReference type="EMBL" id="KKS96336.1"/>
    </source>
</evidence>
<dbReference type="PANTHER" id="PTHR42891:SF1">
    <property type="entry name" value="D-GLYCERO-BETA-D-MANNO-HEPTOSE-1,7-BISPHOSPHATE 7-PHOSPHATASE"/>
    <property type="match status" value="1"/>
</dbReference>
<evidence type="ECO:0000256" key="5">
    <source>
        <dbReference type="ARBA" id="ARBA00022801"/>
    </source>
</evidence>
<accession>A0A0G1FMU4</accession>
<comment type="similarity">
    <text evidence="2">Belongs to the GmhB family.</text>
</comment>
<evidence type="ECO:0000313" key="9">
    <source>
        <dbReference type="Proteomes" id="UP000034894"/>
    </source>
</evidence>
<dbReference type="GO" id="GO:0005975">
    <property type="term" value="P:carbohydrate metabolic process"/>
    <property type="evidence" value="ECO:0007669"/>
    <property type="project" value="InterPro"/>
</dbReference>
<dbReference type="InterPro" id="IPR004446">
    <property type="entry name" value="Heptose_bisP_phosphatase"/>
</dbReference>
<keyword evidence="5 8" id="KW-0378">Hydrolase</keyword>
<evidence type="ECO:0000256" key="7">
    <source>
        <dbReference type="ARBA" id="ARBA00031828"/>
    </source>
</evidence>
<gene>
    <name evidence="8" type="ORF">UV73_C0011G0008</name>
</gene>
<dbReference type="Proteomes" id="UP000034894">
    <property type="component" value="Unassembled WGS sequence"/>
</dbReference>
<keyword evidence="3" id="KW-0963">Cytoplasm</keyword>
<dbReference type="PANTHER" id="PTHR42891">
    <property type="entry name" value="D-GLYCERO-BETA-D-MANNO-HEPTOSE-1,7-BISPHOSPHATE 7-PHOSPHATASE"/>
    <property type="match status" value="1"/>
</dbReference>
<dbReference type="GO" id="GO:0005737">
    <property type="term" value="C:cytoplasm"/>
    <property type="evidence" value="ECO:0007669"/>
    <property type="project" value="UniProtKB-SubCell"/>
</dbReference>
<dbReference type="GO" id="GO:0046872">
    <property type="term" value="F:metal ion binding"/>
    <property type="evidence" value="ECO:0007669"/>
    <property type="project" value="UniProtKB-KW"/>
</dbReference>